<dbReference type="EMBL" id="CAJPEV010002224">
    <property type="protein sequence ID" value="CAG0896164.1"/>
    <property type="molecule type" value="Genomic_DNA"/>
</dbReference>
<sequence length="371" mass="40007">MESHQPEISQFCSVTGIDYERAKFFLESANWDLNVALSSFYDEAGAESGSGGSPRSSPGPADGKPSHLSSSSPPSRPKIMTMDALKATSNSAGDEEGQAFFAGGSEHSGQQVLGPPRKSPGKIIEEMFRSAREQGAEEVMSGPSSDSAMKKDHMGAAFIGTGMRLGQTSTDHEPVPGALKPADPKTAVLQLWKEGFSVDGEALRDYSDPSNKEFLESIRRGEIPQELIQGANGGEVHLNMEDHRDETYTAPKVIKRPFTGKGHLLGSPAPPVIGATGMNTQEDKEANEEHAKKELKLKDGEPVTTIQVRLADGTRLIIKANHSHTVDDICTYIFSTQVFGLYGGFPSKELVEGRQTLKEANLLNALIIQRL</sequence>
<evidence type="ECO:0000313" key="11">
    <source>
        <dbReference type="EMBL" id="CAD7249297.1"/>
    </source>
</evidence>
<evidence type="ECO:0000256" key="8">
    <source>
        <dbReference type="SAM" id="MobiDB-lite"/>
    </source>
</evidence>
<keyword evidence="7" id="KW-0539">Nucleus</keyword>
<dbReference type="PROSITE" id="PS51399">
    <property type="entry name" value="SEP"/>
    <property type="match status" value="1"/>
</dbReference>
<dbReference type="OrthoDB" id="25887at2759"/>
<organism evidence="11">
    <name type="scientific">Darwinula stevensoni</name>
    <dbReference type="NCBI Taxonomy" id="69355"/>
    <lineage>
        <taxon>Eukaryota</taxon>
        <taxon>Metazoa</taxon>
        <taxon>Ecdysozoa</taxon>
        <taxon>Arthropoda</taxon>
        <taxon>Crustacea</taxon>
        <taxon>Oligostraca</taxon>
        <taxon>Ostracoda</taxon>
        <taxon>Podocopa</taxon>
        <taxon>Podocopida</taxon>
        <taxon>Darwinulocopina</taxon>
        <taxon>Darwinuloidea</taxon>
        <taxon>Darwinulidae</taxon>
        <taxon>Darwinula</taxon>
    </lineage>
</organism>
<feature type="domain" description="SEP" evidence="10">
    <location>
        <begin position="184"/>
        <end position="249"/>
    </location>
</feature>
<dbReference type="GO" id="GO:0005829">
    <property type="term" value="C:cytosol"/>
    <property type="evidence" value="ECO:0007669"/>
    <property type="project" value="TreeGrafter"/>
</dbReference>
<feature type="domain" description="UBX" evidence="9">
    <location>
        <begin position="299"/>
        <end position="370"/>
    </location>
</feature>
<reference evidence="11" key="1">
    <citation type="submission" date="2020-11" db="EMBL/GenBank/DDBJ databases">
        <authorList>
            <person name="Tran Van P."/>
        </authorList>
    </citation>
    <scope>NUCLEOTIDE SEQUENCE</scope>
</reference>
<dbReference type="FunFam" id="3.30.420.210:FF:000001">
    <property type="entry name" value="NSFL1 (P97) cofactor (P47)"/>
    <property type="match status" value="1"/>
</dbReference>
<dbReference type="Gene3D" id="1.10.8.10">
    <property type="entry name" value="DNA helicase RuvA subunit, C-terminal domain"/>
    <property type="match status" value="1"/>
</dbReference>
<dbReference type="Proteomes" id="UP000677054">
    <property type="component" value="Unassembled WGS sequence"/>
</dbReference>
<proteinExistence type="predicted"/>
<evidence type="ECO:0000256" key="6">
    <source>
        <dbReference type="ARBA" id="ARBA00023212"/>
    </source>
</evidence>
<dbReference type="GO" id="GO:0005794">
    <property type="term" value="C:Golgi apparatus"/>
    <property type="evidence" value="ECO:0007669"/>
    <property type="project" value="UniProtKB-SubCell"/>
</dbReference>
<evidence type="ECO:0000256" key="1">
    <source>
        <dbReference type="ARBA" id="ARBA00004123"/>
    </source>
</evidence>
<evidence type="ECO:0000259" key="9">
    <source>
        <dbReference type="PROSITE" id="PS50033"/>
    </source>
</evidence>
<gene>
    <name evidence="11" type="ORF">DSTB1V02_LOCUS9095</name>
</gene>
<evidence type="ECO:0000256" key="5">
    <source>
        <dbReference type="ARBA" id="ARBA00023034"/>
    </source>
</evidence>
<evidence type="ECO:0000259" key="10">
    <source>
        <dbReference type="PROSITE" id="PS51399"/>
    </source>
</evidence>
<feature type="region of interest" description="Disordered" evidence="8">
    <location>
        <begin position="43"/>
        <end position="120"/>
    </location>
</feature>
<dbReference type="Gene3D" id="3.10.20.90">
    <property type="entry name" value="Phosphatidylinositol 3-kinase Catalytic Subunit, Chain A, domain 1"/>
    <property type="match status" value="1"/>
</dbReference>
<evidence type="ECO:0008006" key="13">
    <source>
        <dbReference type="Google" id="ProtNLM"/>
    </source>
</evidence>
<comment type="subcellular location">
    <subcellularLocation>
        <location evidence="2">Cytoplasm</location>
        <location evidence="2">Cytoskeleton</location>
        <location evidence="2">Microtubule organizing center</location>
        <location evidence="2">Centrosome</location>
    </subcellularLocation>
    <subcellularLocation>
        <location evidence="3">Golgi apparatus</location>
    </subcellularLocation>
    <subcellularLocation>
        <location evidence="1">Nucleus</location>
    </subcellularLocation>
</comment>
<dbReference type="GO" id="GO:0031468">
    <property type="term" value="P:nuclear membrane reassembly"/>
    <property type="evidence" value="ECO:0007669"/>
    <property type="project" value="TreeGrafter"/>
</dbReference>
<keyword evidence="6" id="KW-0206">Cytoskeleton</keyword>
<dbReference type="GO" id="GO:0007030">
    <property type="term" value="P:Golgi organization"/>
    <property type="evidence" value="ECO:0007669"/>
    <property type="project" value="TreeGrafter"/>
</dbReference>
<evidence type="ECO:0000256" key="4">
    <source>
        <dbReference type="ARBA" id="ARBA00022490"/>
    </source>
</evidence>
<keyword evidence="4" id="KW-0963">Cytoplasm</keyword>
<evidence type="ECO:0000256" key="7">
    <source>
        <dbReference type="ARBA" id="ARBA00023242"/>
    </source>
</evidence>
<feature type="non-terminal residue" evidence="11">
    <location>
        <position position="1"/>
    </location>
</feature>
<dbReference type="FunFam" id="1.10.8.10:FF:000020">
    <property type="entry name" value="NSFL1 (p97) cofactor (p47)"/>
    <property type="match status" value="1"/>
</dbReference>
<name>A0A7R9A889_9CRUS</name>
<dbReference type="GO" id="GO:0000045">
    <property type="term" value="P:autophagosome assembly"/>
    <property type="evidence" value="ECO:0007669"/>
    <property type="project" value="TreeGrafter"/>
</dbReference>
<dbReference type="InterPro" id="IPR036241">
    <property type="entry name" value="NSFL1C_SEP_dom_sf"/>
</dbReference>
<dbReference type="AlphaFoldDB" id="A0A7R9A889"/>
<dbReference type="GO" id="GO:0043130">
    <property type="term" value="F:ubiquitin binding"/>
    <property type="evidence" value="ECO:0007669"/>
    <property type="project" value="TreeGrafter"/>
</dbReference>
<dbReference type="SUPFAM" id="SSF54236">
    <property type="entry name" value="Ubiquitin-like"/>
    <property type="match status" value="1"/>
</dbReference>
<dbReference type="PROSITE" id="PS50033">
    <property type="entry name" value="UBX"/>
    <property type="match status" value="1"/>
</dbReference>
<dbReference type="SUPFAM" id="SSF46934">
    <property type="entry name" value="UBA-like"/>
    <property type="match status" value="1"/>
</dbReference>
<dbReference type="InterPro" id="IPR001012">
    <property type="entry name" value="UBX_dom"/>
</dbReference>
<dbReference type="PANTHER" id="PTHR23333:SF20">
    <property type="entry name" value="NSFL1 COFACTOR P47"/>
    <property type="match status" value="1"/>
</dbReference>
<dbReference type="Pfam" id="PF00789">
    <property type="entry name" value="UBX"/>
    <property type="match status" value="1"/>
</dbReference>
<dbReference type="InterPro" id="IPR009060">
    <property type="entry name" value="UBA-like_sf"/>
</dbReference>
<dbReference type="SUPFAM" id="SSF102848">
    <property type="entry name" value="NSFL1 (p97 ATPase) cofactor p47, SEP domain"/>
    <property type="match status" value="1"/>
</dbReference>
<dbReference type="SMART" id="SM00553">
    <property type="entry name" value="SEP"/>
    <property type="match status" value="1"/>
</dbReference>
<evidence type="ECO:0000313" key="12">
    <source>
        <dbReference type="Proteomes" id="UP000677054"/>
    </source>
</evidence>
<dbReference type="CDD" id="cd14348">
    <property type="entry name" value="UBA_p47"/>
    <property type="match status" value="1"/>
</dbReference>
<dbReference type="Pfam" id="PF08059">
    <property type="entry name" value="SEP"/>
    <property type="match status" value="1"/>
</dbReference>
<dbReference type="EMBL" id="LR901741">
    <property type="protein sequence ID" value="CAD7249297.1"/>
    <property type="molecule type" value="Genomic_DNA"/>
</dbReference>
<dbReference type="GO" id="GO:0005634">
    <property type="term" value="C:nucleus"/>
    <property type="evidence" value="ECO:0007669"/>
    <property type="project" value="UniProtKB-SubCell"/>
</dbReference>
<evidence type="ECO:0000256" key="2">
    <source>
        <dbReference type="ARBA" id="ARBA00004300"/>
    </source>
</evidence>
<accession>A0A7R9A889</accession>
<dbReference type="GO" id="GO:0005813">
    <property type="term" value="C:centrosome"/>
    <property type="evidence" value="ECO:0007669"/>
    <property type="project" value="UniProtKB-SubCell"/>
</dbReference>
<dbReference type="InterPro" id="IPR012989">
    <property type="entry name" value="SEP_domain"/>
</dbReference>
<dbReference type="GO" id="GO:0061025">
    <property type="term" value="P:membrane fusion"/>
    <property type="evidence" value="ECO:0007669"/>
    <property type="project" value="TreeGrafter"/>
</dbReference>
<dbReference type="Pfam" id="PF14555">
    <property type="entry name" value="UBA_4"/>
    <property type="match status" value="1"/>
</dbReference>
<dbReference type="Gene3D" id="3.30.420.210">
    <property type="entry name" value="SEP domain"/>
    <property type="match status" value="1"/>
</dbReference>
<dbReference type="InterPro" id="IPR029071">
    <property type="entry name" value="Ubiquitin-like_domsf"/>
</dbReference>
<keyword evidence="5" id="KW-0333">Golgi apparatus</keyword>
<evidence type="ECO:0000256" key="3">
    <source>
        <dbReference type="ARBA" id="ARBA00004555"/>
    </source>
</evidence>
<dbReference type="PANTHER" id="PTHR23333">
    <property type="entry name" value="UBX DOMAIN CONTAINING PROTEIN"/>
    <property type="match status" value="1"/>
</dbReference>
<protein>
    <recommendedName>
        <fullName evidence="13">NSFL1 cofactor p47</fullName>
    </recommendedName>
</protein>
<keyword evidence="12" id="KW-1185">Reference proteome</keyword>
<feature type="compositionally biased region" description="Low complexity" evidence="8">
    <location>
        <begin position="53"/>
        <end position="73"/>
    </location>
</feature>
<dbReference type="GO" id="GO:0043161">
    <property type="term" value="P:proteasome-mediated ubiquitin-dependent protein catabolic process"/>
    <property type="evidence" value="ECO:0007669"/>
    <property type="project" value="TreeGrafter"/>
</dbReference>